<evidence type="ECO:0000256" key="1">
    <source>
        <dbReference type="ARBA" id="ARBA00001933"/>
    </source>
</evidence>
<evidence type="ECO:0000256" key="2">
    <source>
        <dbReference type="ARBA" id="ARBA00009533"/>
    </source>
</evidence>
<protein>
    <recommendedName>
        <fullName evidence="10">Tyrosine decarboxylase</fullName>
    </recommendedName>
</protein>
<dbReference type="InterPro" id="IPR015421">
    <property type="entry name" value="PyrdxlP-dep_Trfase_major"/>
</dbReference>
<proteinExistence type="inferred from homology"/>
<organism evidence="8 9">
    <name type="scientific">Eucalyptus globulus</name>
    <name type="common">Tasmanian blue gum</name>
    <dbReference type="NCBI Taxonomy" id="34317"/>
    <lineage>
        <taxon>Eukaryota</taxon>
        <taxon>Viridiplantae</taxon>
        <taxon>Streptophyta</taxon>
        <taxon>Embryophyta</taxon>
        <taxon>Tracheophyta</taxon>
        <taxon>Spermatophyta</taxon>
        <taxon>Magnoliopsida</taxon>
        <taxon>eudicotyledons</taxon>
        <taxon>Gunneridae</taxon>
        <taxon>Pentapetalae</taxon>
        <taxon>rosids</taxon>
        <taxon>malvids</taxon>
        <taxon>Myrtales</taxon>
        <taxon>Myrtaceae</taxon>
        <taxon>Myrtoideae</taxon>
        <taxon>Eucalypteae</taxon>
        <taxon>Eucalyptus</taxon>
    </lineage>
</organism>
<evidence type="ECO:0000256" key="6">
    <source>
        <dbReference type="PIRSR" id="PIRSR602129-50"/>
    </source>
</evidence>
<evidence type="ECO:0000256" key="4">
    <source>
        <dbReference type="ARBA" id="ARBA00022898"/>
    </source>
</evidence>
<evidence type="ECO:0008006" key="10">
    <source>
        <dbReference type="Google" id="ProtNLM"/>
    </source>
</evidence>
<dbReference type="Gene3D" id="1.20.1340.10">
    <property type="entry name" value="dopa decarboxylase, N-terminal domain"/>
    <property type="match status" value="1"/>
</dbReference>
<comment type="cofactor">
    <cofactor evidence="1 6 7">
        <name>pyridoxal 5'-phosphate</name>
        <dbReference type="ChEBI" id="CHEBI:597326"/>
    </cofactor>
</comment>
<keyword evidence="4 6" id="KW-0663">Pyridoxal phosphate</keyword>
<dbReference type="PRINTS" id="PR00800">
    <property type="entry name" value="YHDCRBOXLASE"/>
</dbReference>
<gene>
    <name evidence="8" type="ORF">ACJRO7_020535</name>
</gene>
<dbReference type="InterPro" id="IPR010977">
    <property type="entry name" value="Aromatic_deC"/>
</dbReference>
<dbReference type="InterPro" id="IPR021115">
    <property type="entry name" value="Pyridoxal-P_BS"/>
</dbReference>
<dbReference type="Gene3D" id="3.90.1150.10">
    <property type="entry name" value="Aspartate Aminotransferase, domain 1"/>
    <property type="match status" value="1"/>
</dbReference>
<comment type="similarity">
    <text evidence="2 7">Belongs to the group II decarboxylase family.</text>
</comment>
<dbReference type="PANTHER" id="PTHR11999">
    <property type="entry name" value="GROUP II PYRIDOXAL-5-PHOSPHATE DECARBOXYLASE"/>
    <property type="match status" value="1"/>
</dbReference>
<keyword evidence="9" id="KW-1185">Reference proteome</keyword>
<dbReference type="Gene3D" id="3.40.640.10">
    <property type="entry name" value="Type I PLP-dependent aspartate aminotransferase-like (Major domain)"/>
    <property type="match status" value="1"/>
</dbReference>
<evidence type="ECO:0000313" key="8">
    <source>
        <dbReference type="EMBL" id="KAL3739150.1"/>
    </source>
</evidence>
<feature type="modified residue" description="N6-(pyridoxal phosphate)lysine" evidence="6">
    <location>
        <position position="356"/>
    </location>
</feature>
<dbReference type="PANTHER" id="PTHR11999:SF96">
    <property type="entry name" value="TYROSINE DECARBOXYLASE"/>
    <property type="match status" value="1"/>
</dbReference>
<evidence type="ECO:0000256" key="3">
    <source>
        <dbReference type="ARBA" id="ARBA00022793"/>
    </source>
</evidence>
<dbReference type="PROSITE" id="PS00392">
    <property type="entry name" value="DDC_GAD_HDC_YDC"/>
    <property type="match status" value="1"/>
</dbReference>
<sequence length="561" mass="62740">MQEVIITNLAEKKKHWQQPHFISLPSPRYNCNYIMKSLQCDCQHLLENIVGNKIAMNPLDPGEFRRQGHMVVDFLAKYYENIEKYPVLSQVEPGYLSKRLPSSAPQDEEPMEAILDDVHQHIFPGLTHWQSPNFFAYYQTNTSTAAILGEMLCAGFNVAGFNWVSSPAATELESLVMDWLGKMLDLPRPFLPFGNGGGVIEGNTSEAIICTLTAARDRVLRKLGHNSIAKLVVYGSDQTNCSFQKAARVVGIDPRNFRALKTTRSTLFGLSPDSLEKAIRLDINAGLIPLYLCATVGTTSCAAVDPLEPLCKVASKFSMWIHVDAAYAGASCICPEYRKFINGVEFADSFSFNAHKWLLTPLDCCCLWVKDPNALVNSLSTDPEYLKNEATESKQVIDYADWQLSLSRRFRALKLWLVLRSHGVQNLRSHIRNHCRLAKLFEELVEEDPQFEVVFPINFALVCFRIRPSGVAGMSNGHADNEHGEAWKLNEVNRLNAQLLHAINASGRVFMSHTTVGGVYVLRFAVGATLVTEKHVIMAWKVVQEHANSLLSMPASEQHSA</sequence>
<reference evidence="8 9" key="1">
    <citation type="submission" date="2024-11" db="EMBL/GenBank/DDBJ databases">
        <title>Chromosome-level genome assembly of Eucalyptus globulus Labill. provides insights into its genome evolution.</title>
        <authorList>
            <person name="Li X."/>
        </authorList>
    </citation>
    <scope>NUCLEOTIDE SEQUENCE [LARGE SCALE GENOMIC DNA]</scope>
    <source>
        <strain evidence="8">CL2024</strain>
        <tissue evidence="8">Fresh tender leaves</tissue>
    </source>
</reference>
<dbReference type="EMBL" id="JBJKBG010000005">
    <property type="protein sequence ID" value="KAL3739150.1"/>
    <property type="molecule type" value="Genomic_DNA"/>
</dbReference>
<keyword evidence="5 7" id="KW-0456">Lyase</keyword>
<dbReference type="Proteomes" id="UP001634007">
    <property type="component" value="Unassembled WGS sequence"/>
</dbReference>
<dbReference type="InterPro" id="IPR015422">
    <property type="entry name" value="PyrdxlP-dep_Trfase_small"/>
</dbReference>
<dbReference type="InterPro" id="IPR015424">
    <property type="entry name" value="PyrdxlP-dep_Trfase"/>
</dbReference>
<evidence type="ECO:0000256" key="7">
    <source>
        <dbReference type="RuleBase" id="RU000382"/>
    </source>
</evidence>
<comment type="caution">
    <text evidence="8">The sequence shown here is derived from an EMBL/GenBank/DDBJ whole genome shotgun (WGS) entry which is preliminary data.</text>
</comment>
<dbReference type="SUPFAM" id="SSF53383">
    <property type="entry name" value="PLP-dependent transferases"/>
    <property type="match status" value="1"/>
</dbReference>
<name>A0ABD3KH21_EUCGL</name>
<dbReference type="InterPro" id="IPR002129">
    <property type="entry name" value="PyrdxlP-dep_de-COase"/>
</dbReference>
<dbReference type="FunFam" id="3.40.640.10:FF:000025">
    <property type="entry name" value="Histidine decarboxylase"/>
    <property type="match status" value="1"/>
</dbReference>
<dbReference type="Pfam" id="PF00282">
    <property type="entry name" value="Pyridoxal_deC"/>
    <property type="match status" value="1"/>
</dbReference>
<keyword evidence="3" id="KW-0210">Decarboxylase</keyword>
<evidence type="ECO:0000256" key="5">
    <source>
        <dbReference type="ARBA" id="ARBA00023239"/>
    </source>
</evidence>
<accession>A0ABD3KH21</accession>
<dbReference type="CDD" id="cd06450">
    <property type="entry name" value="DOPA_deC_like"/>
    <property type="match status" value="1"/>
</dbReference>
<evidence type="ECO:0000313" key="9">
    <source>
        <dbReference type="Proteomes" id="UP001634007"/>
    </source>
</evidence>
<dbReference type="GO" id="GO:0016831">
    <property type="term" value="F:carboxy-lyase activity"/>
    <property type="evidence" value="ECO:0007669"/>
    <property type="project" value="UniProtKB-KW"/>
</dbReference>
<dbReference type="AlphaFoldDB" id="A0ABD3KH21"/>